<evidence type="ECO:0000313" key="2">
    <source>
        <dbReference type="WBParaSite" id="nRc.2.0.1.t32004-RA"/>
    </source>
</evidence>
<evidence type="ECO:0000313" key="1">
    <source>
        <dbReference type="Proteomes" id="UP000887565"/>
    </source>
</evidence>
<dbReference type="WBParaSite" id="nRc.2.0.1.t32004-RA">
    <property type="protein sequence ID" value="nRc.2.0.1.t32004-RA"/>
    <property type="gene ID" value="nRc.2.0.1.g32004"/>
</dbReference>
<accession>A0A915K117</accession>
<organism evidence="1 2">
    <name type="scientific">Romanomermis culicivorax</name>
    <name type="common">Nematode worm</name>
    <dbReference type="NCBI Taxonomy" id="13658"/>
    <lineage>
        <taxon>Eukaryota</taxon>
        <taxon>Metazoa</taxon>
        <taxon>Ecdysozoa</taxon>
        <taxon>Nematoda</taxon>
        <taxon>Enoplea</taxon>
        <taxon>Dorylaimia</taxon>
        <taxon>Mermithida</taxon>
        <taxon>Mermithoidea</taxon>
        <taxon>Mermithidae</taxon>
        <taxon>Romanomermis</taxon>
    </lineage>
</organism>
<protein>
    <submittedName>
        <fullName evidence="2">Uncharacterized protein</fullName>
    </submittedName>
</protein>
<name>A0A915K117_ROMCU</name>
<keyword evidence="1" id="KW-1185">Reference proteome</keyword>
<dbReference type="AlphaFoldDB" id="A0A915K117"/>
<dbReference type="Proteomes" id="UP000887565">
    <property type="component" value="Unplaced"/>
</dbReference>
<reference evidence="2" key="1">
    <citation type="submission" date="2022-11" db="UniProtKB">
        <authorList>
            <consortium name="WormBaseParasite"/>
        </authorList>
    </citation>
    <scope>IDENTIFICATION</scope>
</reference>
<proteinExistence type="predicted"/>
<sequence length="66" mass="7815">WEEIAKVDAKRVDADLHRHRKSKIKENEKEVKNGKYSAHINFKPSIQHKFEPIMPKRQIVDVPPTK</sequence>